<feature type="domain" description="HTH gntR-type" evidence="4">
    <location>
        <begin position="3"/>
        <end position="71"/>
    </location>
</feature>
<evidence type="ECO:0000256" key="1">
    <source>
        <dbReference type="ARBA" id="ARBA00023015"/>
    </source>
</evidence>
<dbReference type="SUPFAM" id="SSF64288">
    <property type="entry name" value="Chorismate lyase-like"/>
    <property type="match status" value="1"/>
</dbReference>
<dbReference type="Pfam" id="PF00392">
    <property type="entry name" value="GntR"/>
    <property type="match status" value="1"/>
</dbReference>
<evidence type="ECO:0000313" key="7">
    <source>
        <dbReference type="EMBL" id="CAB5068098.1"/>
    </source>
</evidence>
<dbReference type="EMBL" id="CAEZXS010000116">
    <property type="protein sequence ID" value="CAB4702774.1"/>
    <property type="molecule type" value="Genomic_DNA"/>
</dbReference>
<keyword evidence="1" id="KW-0805">Transcription regulation</keyword>
<keyword evidence="3" id="KW-0804">Transcription</keyword>
<dbReference type="EMBL" id="CAFBPW010000080">
    <property type="protein sequence ID" value="CAB5033105.1"/>
    <property type="molecule type" value="Genomic_DNA"/>
</dbReference>
<dbReference type="InterPro" id="IPR036390">
    <property type="entry name" value="WH_DNA-bd_sf"/>
</dbReference>
<dbReference type="GO" id="GO:0003677">
    <property type="term" value="F:DNA binding"/>
    <property type="evidence" value="ECO:0007669"/>
    <property type="project" value="UniProtKB-KW"/>
</dbReference>
<keyword evidence="2" id="KW-0238">DNA-binding</keyword>
<reference evidence="5" key="1">
    <citation type="submission" date="2020-05" db="EMBL/GenBank/DDBJ databases">
        <authorList>
            <person name="Chiriac C."/>
            <person name="Salcher M."/>
            <person name="Ghai R."/>
            <person name="Kavagutti S V."/>
        </authorList>
    </citation>
    <scope>NUCLEOTIDE SEQUENCE</scope>
</reference>
<dbReference type="InterPro" id="IPR050679">
    <property type="entry name" value="Bact_HTH_transcr_reg"/>
</dbReference>
<dbReference type="SMART" id="SM00345">
    <property type="entry name" value="HTH_GNTR"/>
    <property type="match status" value="1"/>
</dbReference>
<dbReference type="Gene3D" id="3.40.1410.10">
    <property type="entry name" value="Chorismate lyase-like"/>
    <property type="match status" value="1"/>
</dbReference>
<dbReference type="EMBL" id="CAFBQW010000169">
    <property type="protein sequence ID" value="CAB5068098.1"/>
    <property type="molecule type" value="Genomic_DNA"/>
</dbReference>
<dbReference type="GO" id="GO:0003700">
    <property type="term" value="F:DNA-binding transcription factor activity"/>
    <property type="evidence" value="ECO:0007669"/>
    <property type="project" value="InterPro"/>
</dbReference>
<dbReference type="PRINTS" id="PR00035">
    <property type="entry name" value="HTHGNTR"/>
</dbReference>
<accession>A0A6J6Q3V9</accession>
<evidence type="ECO:0000256" key="3">
    <source>
        <dbReference type="ARBA" id="ARBA00023163"/>
    </source>
</evidence>
<sequence length="247" mass="26477">MRSIRYQSIADDLRGRLQGQEFASARVLPSESDLSSQYSASRVTVRRALELLRSEGLIESKQGFGWLVAAEPLQQQLSHLGTLDAQLAAAGIRSDRKILSFGFVAAPEHVAAVLGETNLLEVRRLNLADGQAFARVTVWCPEALGSSLSRDDVERASFLEQLPVRIGGATQTIGAELVSEADAELLGVPIGSPVLVAERITRSQDGVAVLMSEHVFPAHRTRFAVELPVGLAADGGSLNPAGMRLLD</sequence>
<dbReference type="CDD" id="cd07377">
    <property type="entry name" value="WHTH_GntR"/>
    <property type="match status" value="1"/>
</dbReference>
<proteinExistence type="predicted"/>
<dbReference type="InterPro" id="IPR011663">
    <property type="entry name" value="UTRA"/>
</dbReference>
<dbReference type="PROSITE" id="PS50949">
    <property type="entry name" value="HTH_GNTR"/>
    <property type="match status" value="1"/>
</dbReference>
<protein>
    <submittedName>
        <fullName evidence="5">Unannotated protein</fullName>
    </submittedName>
</protein>
<dbReference type="InterPro" id="IPR028978">
    <property type="entry name" value="Chorismate_lyase_/UTRA_dom_sf"/>
</dbReference>
<dbReference type="Gene3D" id="1.10.10.10">
    <property type="entry name" value="Winged helix-like DNA-binding domain superfamily/Winged helix DNA-binding domain"/>
    <property type="match status" value="1"/>
</dbReference>
<evidence type="ECO:0000313" key="6">
    <source>
        <dbReference type="EMBL" id="CAB5033105.1"/>
    </source>
</evidence>
<dbReference type="PANTHER" id="PTHR44846">
    <property type="entry name" value="MANNOSYL-D-GLYCERATE TRANSPORT/METABOLISM SYSTEM REPRESSOR MNGR-RELATED"/>
    <property type="match status" value="1"/>
</dbReference>
<evidence type="ECO:0000256" key="2">
    <source>
        <dbReference type="ARBA" id="ARBA00023125"/>
    </source>
</evidence>
<organism evidence="5">
    <name type="scientific">freshwater metagenome</name>
    <dbReference type="NCBI Taxonomy" id="449393"/>
    <lineage>
        <taxon>unclassified sequences</taxon>
        <taxon>metagenomes</taxon>
        <taxon>ecological metagenomes</taxon>
    </lineage>
</organism>
<evidence type="ECO:0000259" key="4">
    <source>
        <dbReference type="PROSITE" id="PS50949"/>
    </source>
</evidence>
<dbReference type="PANTHER" id="PTHR44846:SF17">
    <property type="entry name" value="GNTR-FAMILY TRANSCRIPTIONAL REGULATOR"/>
    <property type="match status" value="1"/>
</dbReference>
<dbReference type="SMART" id="SM00866">
    <property type="entry name" value="UTRA"/>
    <property type="match status" value="1"/>
</dbReference>
<gene>
    <name evidence="5" type="ORF">UFOPK2582_01027</name>
    <name evidence="6" type="ORF">UFOPK4173_00844</name>
    <name evidence="7" type="ORF">UFOPK4354_01391</name>
</gene>
<dbReference type="Pfam" id="PF07702">
    <property type="entry name" value="UTRA"/>
    <property type="match status" value="1"/>
</dbReference>
<evidence type="ECO:0000313" key="5">
    <source>
        <dbReference type="EMBL" id="CAB4702774.1"/>
    </source>
</evidence>
<dbReference type="AlphaFoldDB" id="A0A6J6Q3V9"/>
<dbReference type="InterPro" id="IPR000524">
    <property type="entry name" value="Tscrpt_reg_HTH_GntR"/>
</dbReference>
<dbReference type="InterPro" id="IPR036388">
    <property type="entry name" value="WH-like_DNA-bd_sf"/>
</dbReference>
<name>A0A6J6Q3V9_9ZZZZ</name>
<dbReference type="GO" id="GO:0045892">
    <property type="term" value="P:negative regulation of DNA-templated transcription"/>
    <property type="evidence" value="ECO:0007669"/>
    <property type="project" value="TreeGrafter"/>
</dbReference>
<dbReference type="SUPFAM" id="SSF46785">
    <property type="entry name" value="Winged helix' DNA-binding domain"/>
    <property type="match status" value="1"/>
</dbReference>